<comment type="cofactor">
    <cofactor evidence="2">
        <name>Mg(2+)</name>
        <dbReference type="ChEBI" id="CHEBI:18420"/>
    </cofactor>
    <text evidence="2">Binds 2 magnesium ions per subunit.</text>
</comment>
<dbReference type="Gene3D" id="3.40.1180.10">
    <property type="entry name" value="Decaprenyl diphosphate synthase-like"/>
    <property type="match status" value="1"/>
</dbReference>
<feature type="active site" evidence="2">
    <location>
        <position position="11"/>
    </location>
</feature>
<dbReference type="EC" id="2.5.1.-" evidence="2"/>
<keyword evidence="2" id="KW-0479">Metal-binding</keyword>
<keyword evidence="4" id="KW-1185">Reference proteome</keyword>
<name>A0ABY0FLB7_9BACT</name>
<evidence type="ECO:0000313" key="4">
    <source>
        <dbReference type="Proteomes" id="UP001191019"/>
    </source>
</evidence>
<comment type="subunit">
    <text evidence="2">Homodimer.</text>
</comment>
<dbReference type="CDD" id="cd00475">
    <property type="entry name" value="Cis_IPPS"/>
    <property type="match status" value="1"/>
</dbReference>
<keyword evidence="2" id="KW-0460">Magnesium</keyword>
<feature type="binding site" evidence="2">
    <location>
        <position position="28"/>
    </location>
    <ligand>
        <name>substrate</name>
    </ligand>
</feature>
<dbReference type="HAMAP" id="MF_01139">
    <property type="entry name" value="ISPT"/>
    <property type="match status" value="1"/>
</dbReference>
<feature type="binding site" evidence="2">
    <location>
        <position position="191"/>
    </location>
    <ligand>
        <name>Mg(2+)</name>
        <dbReference type="ChEBI" id="CHEBI:18420"/>
    </ligand>
</feature>
<organism evidence="3 4">
    <name type="scientific">Candidatus Nanosyncoccus alces</name>
    <dbReference type="NCBI Taxonomy" id="2171997"/>
    <lineage>
        <taxon>Bacteria</taxon>
        <taxon>Candidatus Saccharimonadota</taxon>
        <taxon>Candidatus Nanosyncoccalia</taxon>
        <taxon>Candidatus Nanosyncoccales</taxon>
        <taxon>Candidatus Nanosyncoccaceae</taxon>
        <taxon>Candidatus Nanosyncoccus</taxon>
    </lineage>
</organism>
<dbReference type="GO" id="GO:0016740">
    <property type="term" value="F:transferase activity"/>
    <property type="evidence" value="ECO:0007669"/>
    <property type="project" value="UniProtKB-KW"/>
</dbReference>
<dbReference type="PANTHER" id="PTHR10291:SF0">
    <property type="entry name" value="DEHYDRODOLICHYL DIPHOSPHATE SYNTHASE 2"/>
    <property type="match status" value="1"/>
</dbReference>
<protein>
    <recommendedName>
        <fullName evidence="2">Isoprenyl transferase</fullName>
        <ecNumber evidence="2">2.5.1.-</ecNumber>
    </recommendedName>
</protein>
<dbReference type="InterPro" id="IPR001441">
    <property type="entry name" value="UPP_synth-like"/>
</dbReference>
<feature type="binding site" evidence="2">
    <location>
        <position position="16"/>
    </location>
    <ligand>
        <name>substrate</name>
    </ligand>
</feature>
<evidence type="ECO:0000256" key="2">
    <source>
        <dbReference type="HAMAP-Rule" id="MF_01139"/>
    </source>
</evidence>
<feature type="binding site" evidence="2">
    <location>
        <begin position="56"/>
        <end position="58"/>
    </location>
    <ligand>
        <name>substrate</name>
    </ligand>
</feature>
<evidence type="ECO:0000256" key="1">
    <source>
        <dbReference type="ARBA" id="ARBA00022679"/>
    </source>
</evidence>
<feature type="binding site" evidence="2">
    <location>
        <position position="62"/>
    </location>
    <ligand>
        <name>substrate</name>
    </ligand>
</feature>
<dbReference type="PROSITE" id="PS01066">
    <property type="entry name" value="UPP_SYNTHASE"/>
    <property type="match status" value="1"/>
</dbReference>
<comment type="function">
    <text evidence="2">Catalyzes the condensation of isopentenyl diphosphate (IPP) with allylic pyrophosphates generating different type of terpenoids.</text>
</comment>
<dbReference type="Pfam" id="PF01255">
    <property type="entry name" value="Prenyltransf"/>
    <property type="match status" value="1"/>
</dbReference>
<feature type="binding site" evidence="2">
    <location>
        <position position="24"/>
    </location>
    <ligand>
        <name>substrate</name>
    </ligand>
</feature>
<feature type="binding site" evidence="2">
    <location>
        <position position="11"/>
    </location>
    <ligand>
        <name>Mg(2+)</name>
        <dbReference type="ChEBI" id="CHEBI:18420"/>
    </ligand>
</feature>
<reference evidence="3 4" key="2">
    <citation type="journal article" date="2020" name="Cell Rep.">
        <title>Acquisition and Adaptation of Ultra-small Parasitic Reduced Genome Bacteria to Mammalian Hosts.</title>
        <authorList>
            <person name="McLean J.S."/>
            <person name="Bor B."/>
            <person name="Kerns K.A."/>
            <person name="Liu Q."/>
            <person name="To T.T."/>
            <person name="Solden L."/>
            <person name="Hendrickson E.L."/>
            <person name="Wrighton K."/>
            <person name="Shi W."/>
            <person name="He X."/>
        </authorList>
    </citation>
    <scope>NUCLEOTIDE SEQUENCE [LARGE SCALE GENOMIC DNA]</scope>
    <source>
        <strain evidence="3 4">TM7_G3_2_Rum_HOT_351B</strain>
    </source>
</reference>
<feature type="binding site" evidence="2">
    <location>
        <begin position="178"/>
        <end position="180"/>
    </location>
    <ligand>
        <name>substrate</name>
    </ligand>
</feature>
<accession>A0ABY0FLB7</accession>
<dbReference type="InterPro" id="IPR036424">
    <property type="entry name" value="UPP_synth-like_sf"/>
</dbReference>
<dbReference type="RefSeq" id="WP_129735379.1">
    <property type="nucleotide sequence ID" value="NZ_PRLM01000006.1"/>
</dbReference>
<dbReference type="NCBIfam" id="TIGR00055">
    <property type="entry name" value="uppS"/>
    <property type="match status" value="1"/>
</dbReference>
<feature type="binding site" evidence="2">
    <location>
        <position position="60"/>
    </location>
    <ligand>
        <name>substrate</name>
    </ligand>
</feature>
<reference evidence="3 4" key="1">
    <citation type="journal article" date="2018" name="bioRxiv">
        <title>Evidence of independent acquisition and adaption of ultra-small bacteria to human hosts across the highly diverse yet reduced genomes of the phylum Saccharibacteria.</title>
        <authorList>
            <person name="McLean J.S."/>
            <person name="Bor B."/>
            <person name="To T.T."/>
            <person name="Liu Q."/>
            <person name="Kearns K.A."/>
            <person name="Solden L.M."/>
            <person name="Wrighton K.C."/>
            <person name="He X."/>
            <person name="Shi W."/>
        </authorList>
    </citation>
    <scope>NUCLEOTIDE SEQUENCE [LARGE SCALE GENOMIC DNA]</scope>
    <source>
        <strain evidence="3 4">TM7_G3_2_Rum_HOT_351B</strain>
    </source>
</reference>
<feature type="binding site" evidence="2">
    <location>
        <position position="172"/>
    </location>
    <ligand>
        <name>substrate</name>
    </ligand>
</feature>
<feature type="binding site" evidence="2">
    <location>
        <begin position="12"/>
        <end position="15"/>
    </location>
    <ligand>
        <name>substrate</name>
    </ligand>
</feature>
<dbReference type="InterPro" id="IPR018520">
    <property type="entry name" value="UPP_synth-like_CS"/>
</dbReference>
<sequence>MNLKHLGIIADGNRRWAKENNLPKIEGHKRGLKTIETLVEAAARAGIPYVTFYVFSTENWGREKSEVDYIMKLAETKILKMAEKMAANNVKLLILGSRGKVNPTLTSLAEKAEKITEDCTGTTACFCFNYGGEQEIADAANIAIEAEGEITPATIRKHLYHPEVPDLDMVVRTSGEERISGFMLWRAAYAEFMFLEKYFPEMEAADIQMILEEYESRNRRFGK</sequence>
<dbReference type="EMBL" id="PRLM01000006">
    <property type="protein sequence ID" value="RYC74526.1"/>
    <property type="molecule type" value="Genomic_DNA"/>
</dbReference>
<gene>
    <name evidence="3" type="ORF">G3RUM_00683</name>
</gene>
<comment type="caution">
    <text evidence="3">The sequence shown here is derived from an EMBL/GenBank/DDBJ whole genome shotgun (WGS) entry which is preliminary data.</text>
</comment>
<evidence type="ECO:0000313" key="3">
    <source>
        <dbReference type="EMBL" id="RYC74526.1"/>
    </source>
</evidence>
<proteinExistence type="inferred from homology"/>
<comment type="similarity">
    <text evidence="2">Belongs to the UPP synthase family.</text>
</comment>
<feature type="active site" description="Proton acceptor" evidence="2">
    <location>
        <position position="59"/>
    </location>
</feature>
<dbReference type="PANTHER" id="PTHR10291">
    <property type="entry name" value="DEHYDRODOLICHYL DIPHOSPHATE SYNTHASE FAMILY MEMBER"/>
    <property type="match status" value="1"/>
</dbReference>
<keyword evidence="1 2" id="KW-0808">Transferase</keyword>
<dbReference type="SUPFAM" id="SSF64005">
    <property type="entry name" value="Undecaprenyl diphosphate synthase"/>
    <property type="match status" value="1"/>
</dbReference>
<dbReference type="Proteomes" id="UP001191019">
    <property type="component" value="Unassembled WGS sequence"/>
</dbReference>